<evidence type="ECO:0000313" key="6">
    <source>
        <dbReference type="Proteomes" id="UP001500466"/>
    </source>
</evidence>
<proteinExistence type="inferred from homology"/>
<reference evidence="6" key="1">
    <citation type="journal article" date="2019" name="Int. J. Syst. Evol. Microbiol.">
        <title>The Global Catalogue of Microorganisms (GCM) 10K type strain sequencing project: providing services to taxonomists for standard genome sequencing and annotation.</title>
        <authorList>
            <consortium name="The Broad Institute Genomics Platform"/>
            <consortium name="The Broad Institute Genome Sequencing Center for Infectious Disease"/>
            <person name="Wu L."/>
            <person name="Ma J."/>
        </authorList>
    </citation>
    <scope>NUCLEOTIDE SEQUENCE [LARGE SCALE GENOMIC DNA]</scope>
    <source>
        <strain evidence="6">JCM 17986</strain>
    </source>
</reference>
<keyword evidence="2 3" id="KW-0450">Lipoyl</keyword>
<keyword evidence="6" id="KW-1185">Reference proteome</keyword>
<comment type="caution">
    <text evidence="5">The sequence shown here is derived from an EMBL/GenBank/DDBJ whole genome shotgun (WGS) entry which is preliminary data.</text>
</comment>
<evidence type="ECO:0000256" key="3">
    <source>
        <dbReference type="HAMAP-Rule" id="MF_00272"/>
    </source>
</evidence>
<dbReference type="NCBIfam" id="TIGR00527">
    <property type="entry name" value="gcvH"/>
    <property type="match status" value="1"/>
</dbReference>
<dbReference type="Proteomes" id="UP001500466">
    <property type="component" value="Unassembled WGS sequence"/>
</dbReference>
<dbReference type="CDD" id="cd06848">
    <property type="entry name" value="GCS_H"/>
    <property type="match status" value="1"/>
</dbReference>
<accession>A0ABP9HZ11</accession>
<dbReference type="HAMAP" id="MF_00272">
    <property type="entry name" value="GcvH"/>
    <property type="match status" value="1"/>
</dbReference>
<dbReference type="NCBIfam" id="NF002270">
    <property type="entry name" value="PRK01202.1"/>
    <property type="match status" value="1"/>
</dbReference>
<evidence type="ECO:0000259" key="4">
    <source>
        <dbReference type="PROSITE" id="PS50968"/>
    </source>
</evidence>
<dbReference type="SUPFAM" id="SSF51230">
    <property type="entry name" value="Single hybrid motif"/>
    <property type="match status" value="1"/>
</dbReference>
<protein>
    <recommendedName>
        <fullName evidence="3">Glycine cleavage system H protein</fullName>
    </recommendedName>
</protein>
<dbReference type="Pfam" id="PF01597">
    <property type="entry name" value="GCV_H"/>
    <property type="match status" value="1"/>
</dbReference>
<dbReference type="InterPro" id="IPR033753">
    <property type="entry name" value="GCV_H/Fam206"/>
</dbReference>
<dbReference type="PANTHER" id="PTHR11715">
    <property type="entry name" value="GLYCINE CLEAVAGE SYSTEM H PROTEIN"/>
    <property type="match status" value="1"/>
</dbReference>
<sequence length="131" mass="14380">MANIPSDRLYSRDHEWALIEGDRILIGLTDFAQRQLGDVVFVEVPNVGDRFEAGEPFGSVESVKAVSEIYVPLKGQVVEVNEALNESPEQVNDDPYGDGWLIRLRTDGPASPDGLLDAAAYADYLKEEAAD</sequence>
<feature type="domain" description="Lipoyl-binding" evidence="4">
    <location>
        <begin position="23"/>
        <end position="105"/>
    </location>
</feature>
<comment type="function">
    <text evidence="3">The glycine cleavage system catalyzes the degradation of glycine. The H protein shuttles the methylamine group of glycine from the P protein to the T protein.</text>
</comment>
<dbReference type="EMBL" id="BAABHS010000024">
    <property type="protein sequence ID" value="GAA4982214.1"/>
    <property type="molecule type" value="Genomic_DNA"/>
</dbReference>
<name>A0ABP9HZ11_9ACTN</name>
<comment type="cofactor">
    <cofactor evidence="3">
        <name>(R)-lipoate</name>
        <dbReference type="ChEBI" id="CHEBI:83088"/>
    </cofactor>
    <text evidence="3">Binds 1 lipoyl cofactor covalently.</text>
</comment>
<evidence type="ECO:0000256" key="2">
    <source>
        <dbReference type="ARBA" id="ARBA00022823"/>
    </source>
</evidence>
<comment type="subunit">
    <text evidence="3">The glycine cleavage system is composed of four proteins: P, T, L and H.</text>
</comment>
<dbReference type="InterPro" id="IPR003016">
    <property type="entry name" value="2-oxoA_DH_lipoyl-BS"/>
</dbReference>
<dbReference type="PROSITE" id="PS50968">
    <property type="entry name" value="BIOTINYL_LIPOYL"/>
    <property type="match status" value="1"/>
</dbReference>
<dbReference type="PROSITE" id="PS00189">
    <property type="entry name" value="LIPOYL"/>
    <property type="match status" value="1"/>
</dbReference>
<comment type="similarity">
    <text evidence="1 3">Belongs to the GcvH family.</text>
</comment>
<evidence type="ECO:0000313" key="5">
    <source>
        <dbReference type="EMBL" id="GAA4982214.1"/>
    </source>
</evidence>
<dbReference type="InterPro" id="IPR000089">
    <property type="entry name" value="Biotin_lipoyl"/>
</dbReference>
<dbReference type="InterPro" id="IPR011053">
    <property type="entry name" value="Single_hybrid_motif"/>
</dbReference>
<dbReference type="InterPro" id="IPR002930">
    <property type="entry name" value="GCV_H"/>
</dbReference>
<organism evidence="5 6">
    <name type="scientific">Yinghuangia aomiensis</name>
    <dbReference type="NCBI Taxonomy" id="676205"/>
    <lineage>
        <taxon>Bacteria</taxon>
        <taxon>Bacillati</taxon>
        <taxon>Actinomycetota</taxon>
        <taxon>Actinomycetes</taxon>
        <taxon>Kitasatosporales</taxon>
        <taxon>Streptomycetaceae</taxon>
        <taxon>Yinghuangia</taxon>
    </lineage>
</organism>
<dbReference type="PANTHER" id="PTHR11715:SF3">
    <property type="entry name" value="GLYCINE CLEAVAGE SYSTEM H PROTEIN-RELATED"/>
    <property type="match status" value="1"/>
</dbReference>
<dbReference type="RefSeq" id="WP_345678824.1">
    <property type="nucleotide sequence ID" value="NZ_BAABHS010000024.1"/>
</dbReference>
<dbReference type="InterPro" id="IPR017453">
    <property type="entry name" value="GCV_H_sub"/>
</dbReference>
<feature type="modified residue" description="N6-lipoyllysine" evidence="3">
    <location>
        <position position="64"/>
    </location>
</feature>
<gene>
    <name evidence="5" type="primary">gcvH_3</name>
    <name evidence="3" type="synonym">gcvH</name>
    <name evidence="5" type="ORF">GCM10023205_59560</name>
</gene>
<dbReference type="Gene3D" id="2.40.50.100">
    <property type="match status" value="1"/>
</dbReference>
<evidence type="ECO:0000256" key="1">
    <source>
        <dbReference type="ARBA" id="ARBA00009249"/>
    </source>
</evidence>